<keyword evidence="5" id="KW-1185">Reference proteome</keyword>
<evidence type="ECO:0000256" key="3">
    <source>
        <dbReference type="ARBA" id="ARBA00022737"/>
    </source>
</evidence>
<dbReference type="Pfam" id="PF13855">
    <property type="entry name" value="LRR_8"/>
    <property type="match status" value="9"/>
</dbReference>
<dbReference type="SMART" id="SM00369">
    <property type="entry name" value="LRR_TYP"/>
    <property type="match status" value="35"/>
</dbReference>
<dbReference type="FunFam" id="3.80.10.10:FF:000770">
    <property type="entry name" value="Uncharacterized protein"/>
    <property type="match status" value="1"/>
</dbReference>
<reference evidence="6" key="1">
    <citation type="submission" date="2022-11" db="UniProtKB">
        <authorList>
            <consortium name="WormBaseParasite"/>
        </authorList>
    </citation>
    <scope>IDENTIFICATION</scope>
</reference>
<dbReference type="GO" id="GO:0005615">
    <property type="term" value="C:extracellular space"/>
    <property type="evidence" value="ECO:0007669"/>
    <property type="project" value="TreeGrafter"/>
</dbReference>
<evidence type="ECO:0000256" key="2">
    <source>
        <dbReference type="ARBA" id="ARBA00022729"/>
    </source>
</evidence>
<dbReference type="InterPro" id="IPR025875">
    <property type="entry name" value="Leu-rich_rpt_4"/>
</dbReference>
<dbReference type="SMART" id="SM00365">
    <property type="entry name" value="LRR_SD22"/>
    <property type="match status" value="11"/>
</dbReference>
<dbReference type="InterPro" id="IPR001611">
    <property type="entry name" value="Leu-rich_rpt"/>
</dbReference>
<keyword evidence="3" id="KW-0677">Repeat</keyword>
<dbReference type="InterPro" id="IPR003591">
    <property type="entry name" value="Leu-rich_rpt_typical-subtyp"/>
</dbReference>
<sequence>MSPPPAKPKLNVLHDGSLASSPLNICKIGKASDPDGWAQCQCNFLNGEAASAEPQTMRRRMLVRGMPETVGGEEAEAAGIVRVNCEGMFWTSLANLSGIWGGDEGALWSSTKGGGATTDIGQEFKQLSHPSVGALSIKKTFVKAIGQDTFRSEPNIHFLDLSANAIESVNANAFRGLEGQLFHLDLSGNRFGQVPRWSLTYLRQLQHFSLRDNRIESLHGDTFAELHLRNLRYLHLDGNKIDLVATGSLASLPLQVLTLSNNRIAQLPNGSLPKQLWLLDLKNNFLSEVPFAALDGLNSLRIIDLERNNITELGTHSMGWLKAELDLRLALNRISRLPEGAFDGFRRFERLDLSHNQINSISEKAFQAVESVSELDLGSNALLQIPQNAFLRFANSLRRLNLEQNKLGELPKALQPLISLQQLNLNGNRIRTLDANALARFRANLSELSLAKNMLGRIPSEGIQGMVSLRSLDLSDNAIESVGKMAFGSFDGLSPSGVSSLQRLSLAGNRIRELTNPGAFIYLSNLIRLDLSHNRIARLTKDVFERLDSLEWLSLDYNKMLEFPRNTLSPLNRLKHLSMEANLLQMLPNYAFQWLVHLQWLSLAKNRLSSINAKMFHSTSAIQIRWLNLANNRISRMETAAFQNLPNLERLYLSHNRLTTLHTQILSSLKNLRQLSLAHNNINTTQESAFANLPHLEELTLAHNRLRTIKEGVFHKVPSLARLDLSHNRIEAFDLDFLGASQVYQLRALDLSFNVIRKLEIQSAKYSLRSLDLHNNQLEFVHGQMFQGFEQLRSVDLSQNDLIDLNAGSFWSSTRLERIVLSENNLRTIWRDTFRDQNLIIELNLAGNVLHSLDSGVFGKDNLLGLDLSRNNFSAIPIRALTSVRGSLSVLKMSRNGVKVLNRKEFEGMKNLNVLELAENRIETLEEEMFSFLPKLKHLDLSGNPVNTWSPHVFLGLSPFTEHLDLSRTGLFSLPKLHKLSSLRYLNLSGNFLYELPPTDTDPLPALQMLDLAKNRLVELRAQLFDKISEVRMLNLSDNIELRSIDGALLKGLGQLEILSLVRMSALSRLTGLSDFAYLLRLRSLEIFSNPSLSSENISQILQLLPPLRSLHFESTDEVFSGRELAKADLRLLRELSITGANIKHIGHNAFGRLRGYRLHLSIYNTQIRHFPPEALNHMNAVTFLRLFLRNNRINTFDPFLPGGQRTVLNERGTVLEAVDLGANPLKCDCRMEWLTEWIAQQKMNVQAEKQWTETKELLRKAECGEKDAFEEEHRRDRNAKENLLDTYEGAQFIWYRTKNGQPFRQFPSAEQNHYDYGLNDRFDGFHQQQQQRRMGCDEDGRRLNNSAEGTWRTANLLWLLALALIRATETMAQRVPAFAK</sequence>
<dbReference type="SUPFAM" id="SSF52058">
    <property type="entry name" value="L domain-like"/>
    <property type="match status" value="2"/>
</dbReference>
<dbReference type="SUPFAM" id="SSF52047">
    <property type="entry name" value="RNI-like"/>
    <property type="match status" value="2"/>
</dbReference>
<dbReference type="Proteomes" id="UP000887572">
    <property type="component" value="Unplaced"/>
</dbReference>
<organism evidence="5 6">
    <name type="scientific">Globodera rostochiensis</name>
    <name type="common">Golden nematode worm</name>
    <name type="synonym">Heterodera rostochiensis</name>
    <dbReference type="NCBI Taxonomy" id="31243"/>
    <lineage>
        <taxon>Eukaryota</taxon>
        <taxon>Metazoa</taxon>
        <taxon>Ecdysozoa</taxon>
        <taxon>Nematoda</taxon>
        <taxon>Chromadorea</taxon>
        <taxon>Rhabditida</taxon>
        <taxon>Tylenchina</taxon>
        <taxon>Tylenchomorpha</taxon>
        <taxon>Tylenchoidea</taxon>
        <taxon>Heteroderidae</taxon>
        <taxon>Heteroderinae</taxon>
        <taxon>Globodera</taxon>
    </lineage>
</organism>
<dbReference type="FunFam" id="3.80.10.10:FF:001164">
    <property type="entry name" value="GH01279p"/>
    <property type="match status" value="1"/>
</dbReference>
<name>A0A914HV72_GLORO</name>
<dbReference type="SMART" id="SM00364">
    <property type="entry name" value="LRR_BAC"/>
    <property type="match status" value="10"/>
</dbReference>
<dbReference type="Pfam" id="PF12799">
    <property type="entry name" value="LRR_4"/>
    <property type="match status" value="1"/>
</dbReference>
<dbReference type="Pfam" id="PF13516">
    <property type="entry name" value="LRR_6"/>
    <property type="match status" value="1"/>
</dbReference>
<keyword evidence="1" id="KW-0433">Leucine-rich repeat</keyword>
<dbReference type="Gene3D" id="3.80.10.10">
    <property type="entry name" value="Ribonuclease Inhibitor"/>
    <property type="match status" value="8"/>
</dbReference>
<dbReference type="PANTHER" id="PTHR24373:SF387">
    <property type="entry name" value="LEUCINE-RICH REPEATS AND IMMUNOGLOBULIN-LIKE DOMAINS PROTEIN SMA-10"/>
    <property type="match status" value="1"/>
</dbReference>
<dbReference type="WBParaSite" id="Gr19_v10_g4787.t1">
    <property type="protein sequence ID" value="Gr19_v10_g4787.t1"/>
    <property type="gene ID" value="Gr19_v10_g4787"/>
</dbReference>
<dbReference type="PANTHER" id="PTHR24373">
    <property type="entry name" value="SLIT RELATED LEUCINE-RICH REPEAT NEURONAL PROTEIN"/>
    <property type="match status" value="1"/>
</dbReference>
<keyword evidence="2" id="KW-0732">Signal</keyword>
<accession>A0A914HV72</accession>
<evidence type="ECO:0000313" key="5">
    <source>
        <dbReference type="Proteomes" id="UP000887572"/>
    </source>
</evidence>
<evidence type="ECO:0000313" key="6">
    <source>
        <dbReference type="WBParaSite" id="Gr19_v10_g4787.t1"/>
    </source>
</evidence>
<protein>
    <submittedName>
        <fullName evidence="6">Chaoptin</fullName>
    </submittedName>
</protein>
<dbReference type="InterPro" id="IPR032675">
    <property type="entry name" value="LRR_dom_sf"/>
</dbReference>
<evidence type="ECO:0000256" key="1">
    <source>
        <dbReference type="ARBA" id="ARBA00022614"/>
    </source>
</evidence>
<proteinExistence type="predicted"/>
<dbReference type="GO" id="GO:0031012">
    <property type="term" value="C:extracellular matrix"/>
    <property type="evidence" value="ECO:0007669"/>
    <property type="project" value="TreeGrafter"/>
</dbReference>
<dbReference type="InterPro" id="IPR050328">
    <property type="entry name" value="Dev_Immune_Receptor"/>
</dbReference>
<evidence type="ECO:0000256" key="4">
    <source>
        <dbReference type="ARBA" id="ARBA00023180"/>
    </source>
</evidence>
<dbReference type="PROSITE" id="PS51450">
    <property type="entry name" value="LRR"/>
    <property type="match status" value="10"/>
</dbReference>
<keyword evidence="4" id="KW-0325">Glycoprotein</keyword>